<name>E9EIY6_METAQ</name>
<organism evidence="3">
    <name type="scientific">Metarhizium acridum (strain CQMa 102)</name>
    <dbReference type="NCBI Taxonomy" id="655827"/>
    <lineage>
        <taxon>Eukaryota</taxon>
        <taxon>Fungi</taxon>
        <taxon>Dikarya</taxon>
        <taxon>Ascomycota</taxon>
        <taxon>Pezizomycotina</taxon>
        <taxon>Sordariomycetes</taxon>
        <taxon>Hypocreomycetidae</taxon>
        <taxon>Hypocreales</taxon>
        <taxon>Clavicipitaceae</taxon>
        <taxon>Metarhizium</taxon>
    </lineage>
</organism>
<sequence length="337" mass="38109">MANFGPPVYLLSDGQYCRNLLGNPVHQAMYLYARSQPNLESPQANFFLSELQADFRLEDGYSVGAEFNTAARPGREGTYSRTDRVVWRVDTEHLTLTADVVLEAKAPERMSDREHFKQVLDDAEEIVRTHQYERLHVITTRSTTFHTWLYTAGVHRLESLFPEELYGQHLDVSVPQASEEWFRFVCSVKTKPNKLKIHPSQVLQSQTTSATAGPSSLAFPETATSQVWPESTVEERTIDYGEPSQPELGSQGAIRMDDNQDTSQNVPQQFQAQTAAGASGPGHGSDTPFIDVTNNIRRVRHRMARDELIFINSHGNQVVTVEDDWKRRPNLGRHARV</sequence>
<accession>E9EIY6</accession>
<evidence type="ECO:0000313" key="3">
    <source>
        <dbReference type="Proteomes" id="UP000002499"/>
    </source>
</evidence>
<feature type="region of interest" description="Disordered" evidence="1">
    <location>
        <begin position="199"/>
        <end position="265"/>
    </location>
</feature>
<dbReference type="AlphaFoldDB" id="E9EIY6"/>
<dbReference type="OrthoDB" id="4958281at2759"/>
<proteinExistence type="predicted"/>
<dbReference type="InParanoid" id="E9EIY6"/>
<keyword evidence="3" id="KW-1185">Reference proteome</keyword>
<evidence type="ECO:0000256" key="1">
    <source>
        <dbReference type="SAM" id="MobiDB-lite"/>
    </source>
</evidence>
<protein>
    <submittedName>
        <fullName evidence="2">Uncharacterized protein</fullName>
    </submittedName>
</protein>
<gene>
    <name evidence="2" type="ORF">MAC_09834</name>
</gene>
<dbReference type="Proteomes" id="UP000002499">
    <property type="component" value="Unassembled WGS sequence"/>
</dbReference>
<reference evidence="2 3" key="1">
    <citation type="journal article" date="2011" name="PLoS Genet.">
        <title>Genome sequencing and comparative transcriptomics of the model entomopathogenic fungi Metarhizium anisopliae and M. acridum.</title>
        <authorList>
            <person name="Gao Q."/>
            <person name="Jin K."/>
            <person name="Ying S.H."/>
            <person name="Zhang Y."/>
            <person name="Xiao G."/>
            <person name="Shang Y."/>
            <person name="Duan Z."/>
            <person name="Hu X."/>
            <person name="Xie X.Q."/>
            <person name="Zhou G."/>
            <person name="Peng G."/>
            <person name="Luo Z."/>
            <person name="Huang W."/>
            <person name="Wang B."/>
            <person name="Fang W."/>
            <person name="Wang S."/>
            <person name="Zhong Y."/>
            <person name="Ma L.J."/>
            <person name="St Leger R.J."/>
            <person name="Zhao G.P."/>
            <person name="Pei Y."/>
            <person name="Feng M.G."/>
            <person name="Xia Y."/>
            <person name="Wang C."/>
        </authorList>
    </citation>
    <scope>NUCLEOTIDE SEQUENCE [LARGE SCALE GENOMIC DNA]</scope>
    <source>
        <strain evidence="2 3">CQMa 102</strain>
    </source>
</reference>
<feature type="region of interest" description="Disordered" evidence="1">
    <location>
        <begin position="272"/>
        <end position="291"/>
    </location>
</feature>
<evidence type="ECO:0000313" key="2">
    <source>
        <dbReference type="EMBL" id="EFY84123.1"/>
    </source>
</evidence>
<feature type="compositionally biased region" description="Polar residues" evidence="1">
    <location>
        <begin position="201"/>
        <end position="214"/>
    </location>
</feature>
<dbReference type="EMBL" id="GL698680">
    <property type="protein sequence ID" value="EFY84123.1"/>
    <property type="molecule type" value="Genomic_DNA"/>
</dbReference>
<dbReference type="HOGENOM" id="CLU_824073_0_0_1"/>